<evidence type="ECO:0000313" key="3">
    <source>
        <dbReference type="Proteomes" id="UP000316095"/>
    </source>
</evidence>
<dbReference type="OrthoDB" id="10009099at2"/>
<name>A0A5C5XFZ9_9PLAN</name>
<sequence length="323" mass="36472">MNSKDIIKRFDAEWSDGNPPLIEAIMHQAPENIRNRIFSQLVRIEMTHRRIKDQNLSLEEWQNRFPNRTDELEMLYLKQSLAFATSRMKRVIPVDQGCATSLDELFVYQFKPGSLHRMIVIDPAFQAIHFRHCHTPRSFWPVPSPKWHSCLFREIRSASTYTMQSQNRRRHTSLSISTETGRVVVPKLNNDFQLLREKFVTIVPENDEAFLVESQGMPMVACYGTIVGLLLGAFLARNGSDAVLAGSAIAGAIGGAIVSYIVVLVSKGKGFYSLLYGMTGMIIGGAAIFPMFGFNLTFPRILTVCLPSFVLGVMIGAFRMYNR</sequence>
<evidence type="ECO:0000313" key="2">
    <source>
        <dbReference type="EMBL" id="TWT60762.1"/>
    </source>
</evidence>
<feature type="transmembrane region" description="Helical" evidence="1">
    <location>
        <begin position="298"/>
        <end position="318"/>
    </location>
</feature>
<gene>
    <name evidence="2" type="ORF">Pan54_14890</name>
</gene>
<keyword evidence="3" id="KW-1185">Reference proteome</keyword>
<dbReference type="RefSeq" id="WP_146502845.1">
    <property type="nucleotide sequence ID" value="NZ_SJPG01000001.1"/>
</dbReference>
<protein>
    <submittedName>
        <fullName evidence="2">Uncharacterized protein</fullName>
    </submittedName>
</protein>
<evidence type="ECO:0000256" key="1">
    <source>
        <dbReference type="SAM" id="Phobius"/>
    </source>
</evidence>
<feature type="transmembrane region" description="Helical" evidence="1">
    <location>
        <begin position="242"/>
        <end position="264"/>
    </location>
</feature>
<feature type="transmembrane region" description="Helical" evidence="1">
    <location>
        <begin position="220"/>
        <end position="236"/>
    </location>
</feature>
<dbReference type="AlphaFoldDB" id="A0A5C5XFZ9"/>
<keyword evidence="1" id="KW-1133">Transmembrane helix</keyword>
<organism evidence="2 3">
    <name type="scientific">Rubinisphaera italica</name>
    <dbReference type="NCBI Taxonomy" id="2527969"/>
    <lineage>
        <taxon>Bacteria</taxon>
        <taxon>Pseudomonadati</taxon>
        <taxon>Planctomycetota</taxon>
        <taxon>Planctomycetia</taxon>
        <taxon>Planctomycetales</taxon>
        <taxon>Planctomycetaceae</taxon>
        <taxon>Rubinisphaera</taxon>
    </lineage>
</organism>
<proteinExistence type="predicted"/>
<dbReference type="Proteomes" id="UP000316095">
    <property type="component" value="Unassembled WGS sequence"/>
</dbReference>
<keyword evidence="1" id="KW-0472">Membrane</keyword>
<comment type="caution">
    <text evidence="2">The sequence shown here is derived from an EMBL/GenBank/DDBJ whole genome shotgun (WGS) entry which is preliminary data.</text>
</comment>
<keyword evidence="1" id="KW-0812">Transmembrane</keyword>
<feature type="transmembrane region" description="Helical" evidence="1">
    <location>
        <begin position="271"/>
        <end position="292"/>
    </location>
</feature>
<reference evidence="2 3" key="1">
    <citation type="submission" date="2019-02" db="EMBL/GenBank/DDBJ databases">
        <title>Deep-cultivation of Planctomycetes and their phenomic and genomic characterization uncovers novel biology.</title>
        <authorList>
            <person name="Wiegand S."/>
            <person name="Jogler M."/>
            <person name="Boedeker C."/>
            <person name="Pinto D."/>
            <person name="Vollmers J."/>
            <person name="Rivas-Marin E."/>
            <person name="Kohn T."/>
            <person name="Peeters S.H."/>
            <person name="Heuer A."/>
            <person name="Rast P."/>
            <person name="Oberbeckmann S."/>
            <person name="Bunk B."/>
            <person name="Jeske O."/>
            <person name="Meyerdierks A."/>
            <person name="Storesund J.E."/>
            <person name="Kallscheuer N."/>
            <person name="Luecker S."/>
            <person name="Lage O.M."/>
            <person name="Pohl T."/>
            <person name="Merkel B.J."/>
            <person name="Hornburger P."/>
            <person name="Mueller R.-W."/>
            <person name="Bruemmer F."/>
            <person name="Labrenz M."/>
            <person name="Spormann A.M."/>
            <person name="Op Den Camp H."/>
            <person name="Overmann J."/>
            <person name="Amann R."/>
            <person name="Jetten M.S.M."/>
            <person name="Mascher T."/>
            <person name="Medema M.H."/>
            <person name="Devos D.P."/>
            <person name="Kaster A.-K."/>
            <person name="Ovreas L."/>
            <person name="Rohde M."/>
            <person name="Galperin M.Y."/>
            <person name="Jogler C."/>
        </authorList>
    </citation>
    <scope>NUCLEOTIDE SEQUENCE [LARGE SCALE GENOMIC DNA]</scope>
    <source>
        <strain evidence="2 3">Pan54</strain>
    </source>
</reference>
<dbReference type="EMBL" id="SJPG01000001">
    <property type="protein sequence ID" value="TWT60762.1"/>
    <property type="molecule type" value="Genomic_DNA"/>
</dbReference>
<accession>A0A5C5XFZ9</accession>